<evidence type="ECO:0000256" key="4">
    <source>
        <dbReference type="ARBA" id="ARBA00022763"/>
    </source>
</evidence>
<dbReference type="Proteomes" id="UP000034228">
    <property type="component" value="Unassembled WGS sequence"/>
</dbReference>
<dbReference type="SMART" id="SM00927">
    <property type="entry name" value="MutH"/>
    <property type="match status" value="1"/>
</dbReference>
<dbReference type="Pfam" id="PF02976">
    <property type="entry name" value="MutH"/>
    <property type="match status" value="1"/>
</dbReference>
<evidence type="ECO:0000256" key="2">
    <source>
        <dbReference type="ARBA" id="ARBA00022722"/>
    </source>
</evidence>
<keyword evidence="4 7" id="KW-0227">DNA damage</keyword>
<comment type="function">
    <text evidence="7">Sequence-specific endonuclease that cleaves unmethylated GATC sequences. It is involved in DNA mismatch repair.</text>
</comment>
<dbReference type="CDD" id="cd00583">
    <property type="entry name" value="MutH-like"/>
    <property type="match status" value="1"/>
</dbReference>
<dbReference type="InterPro" id="IPR011335">
    <property type="entry name" value="Restrct_endonuc-II-like"/>
</dbReference>
<dbReference type="GO" id="GO:0006304">
    <property type="term" value="P:DNA modification"/>
    <property type="evidence" value="ECO:0007669"/>
    <property type="project" value="InterPro"/>
</dbReference>
<evidence type="ECO:0000256" key="3">
    <source>
        <dbReference type="ARBA" id="ARBA00022759"/>
    </source>
</evidence>
<keyword evidence="1 7" id="KW-0963">Cytoplasm</keyword>
<dbReference type="InterPro" id="IPR037057">
    <property type="entry name" value="DNA_rep_MutH/T2_RE_sf"/>
</dbReference>
<evidence type="ECO:0000256" key="5">
    <source>
        <dbReference type="ARBA" id="ARBA00022801"/>
    </source>
</evidence>
<keyword evidence="2 7" id="KW-0540">Nuclease</keyword>
<evidence type="ECO:0000256" key="1">
    <source>
        <dbReference type="ARBA" id="ARBA00022490"/>
    </source>
</evidence>
<dbReference type="GO" id="GO:0006298">
    <property type="term" value="P:mismatch repair"/>
    <property type="evidence" value="ECO:0007669"/>
    <property type="project" value="UniProtKB-UniRule"/>
</dbReference>
<reference evidence="9 10" key="1">
    <citation type="submission" date="2015-03" db="EMBL/GenBank/DDBJ databases">
        <title>Draft genome sequences of two protease-producing strains of Arsukibacterium isolated from two cold and alkaline environments.</title>
        <authorList>
            <person name="Lylloff J.E."/>
            <person name="Skov L.B."/>
            <person name="Jepsen M."/>
            <person name="Hallin P.F."/>
            <person name="Sorensen S.J."/>
            <person name="Stougaard P."/>
            <person name="Glaring M.A."/>
        </authorList>
    </citation>
    <scope>NUCLEOTIDE SEQUENCE [LARGE SCALE GENOMIC DNA]</scope>
    <source>
        <strain evidence="9 10">GCM72</strain>
    </source>
</reference>
<sequence>MATYPVHDTLLTTEQLLQRCQLIAGLTLGQLANQLQVSVPADLKRDKGWVGQLLELALGAEAGSQALPDFPNLGIELKTLPIDQQGKPLESTYVCVAPLTGVTNQSWQQSWICQKLQQVLWVPILAERQIPVADRIIGSAFLWRPNATEQQALQQDWEELMELIALGGIDHIRGAHGKVLQLRPKAADSKALTAAVGAGGEPILTLPRGFYLKASFTAAILRRQFGLII</sequence>
<evidence type="ECO:0000256" key="6">
    <source>
        <dbReference type="ARBA" id="ARBA00023204"/>
    </source>
</evidence>
<evidence type="ECO:0000313" key="10">
    <source>
        <dbReference type="Proteomes" id="UP000034228"/>
    </source>
</evidence>
<dbReference type="GO" id="GO:0004519">
    <property type="term" value="F:endonuclease activity"/>
    <property type="evidence" value="ECO:0007669"/>
    <property type="project" value="UniProtKB-UniRule"/>
</dbReference>
<dbReference type="PATRIC" id="fig|336831.14.peg.677"/>
<dbReference type="GO" id="GO:0003677">
    <property type="term" value="F:DNA binding"/>
    <property type="evidence" value="ECO:0007669"/>
    <property type="project" value="InterPro"/>
</dbReference>
<dbReference type="Gene3D" id="3.40.600.10">
    <property type="entry name" value="DNA mismatch repair MutH/Restriction endonuclease, type II"/>
    <property type="match status" value="1"/>
</dbReference>
<dbReference type="OrthoDB" id="5634909at2"/>
<dbReference type="HAMAP" id="MF_00759">
    <property type="entry name" value="MutH"/>
    <property type="match status" value="1"/>
</dbReference>
<evidence type="ECO:0000313" key="9">
    <source>
        <dbReference type="EMBL" id="KKO44027.1"/>
    </source>
</evidence>
<name>A0A0M2UZP8_9GAMM</name>
<keyword evidence="5 7" id="KW-0378">Hydrolase</keyword>
<keyword evidence="6 7" id="KW-0234">DNA repair</keyword>
<keyword evidence="3 7" id="KW-0255">Endonuclease</keyword>
<comment type="similarity">
    <text evidence="7">Belongs to the MutH family.</text>
</comment>
<dbReference type="AlphaFoldDB" id="A0A0M2UZP8"/>
<dbReference type="EMBL" id="LAHO01000021">
    <property type="protein sequence ID" value="KKO44027.1"/>
    <property type="molecule type" value="Genomic_DNA"/>
</dbReference>
<dbReference type="SUPFAM" id="SSF52980">
    <property type="entry name" value="Restriction endonuclease-like"/>
    <property type="match status" value="1"/>
</dbReference>
<dbReference type="RefSeq" id="WP_046559060.1">
    <property type="nucleotide sequence ID" value="NZ_LAHO01000021.1"/>
</dbReference>
<feature type="domain" description="DNA mismatch repair MutH/Type II restriction enzyme Sau3AI" evidence="8">
    <location>
        <begin position="58"/>
        <end position="156"/>
    </location>
</feature>
<dbReference type="InterPro" id="IPR004230">
    <property type="entry name" value="DNA_mismatch_repair_MutH"/>
</dbReference>
<evidence type="ECO:0000259" key="8">
    <source>
        <dbReference type="SMART" id="SM00927"/>
    </source>
</evidence>
<comment type="caution">
    <text evidence="9">The sequence shown here is derived from an EMBL/GenBank/DDBJ whole genome shotgun (WGS) entry which is preliminary data.</text>
</comment>
<dbReference type="InterPro" id="IPR011337">
    <property type="entry name" value="DNA_rep_MutH/RE_typeII_Sau3AI"/>
</dbReference>
<dbReference type="GO" id="GO:0005737">
    <property type="term" value="C:cytoplasm"/>
    <property type="evidence" value="ECO:0007669"/>
    <property type="project" value="UniProtKB-SubCell"/>
</dbReference>
<keyword evidence="10" id="KW-1185">Reference proteome</keyword>
<comment type="subcellular location">
    <subcellularLocation>
        <location evidence="7">Cytoplasm</location>
    </subcellularLocation>
</comment>
<dbReference type="NCBIfam" id="NF003458">
    <property type="entry name" value="PRK05070.1"/>
    <property type="match status" value="1"/>
</dbReference>
<organism evidence="9 10">
    <name type="scientific">Arsukibacterium ikkense</name>
    <dbReference type="NCBI Taxonomy" id="336831"/>
    <lineage>
        <taxon>Bacteria</taxon>
        <taxon>Pseudomonadati</taxon>
        <taxon>Pseudomonadota</taxon>
        <taxon>Gammaproteobacteria</taxon>
        <taxon>Chromatiales</taxon>
        <taxon>Chromatiaceae</taxon>
        <taxon>Arsukibacterium</taxon>
    </lineage>
</organism>
<protein>
    <recommendedName>
        <fullName evidence="7">DNA mismatch repair protein MutH</fullName>
    </recommendedName>
    <alternativeName>
        <fullName evidence="7">Methyl-directed mismatch repair protein</fullName>
    </alternativeName>
</protein>
<proteinExistence type="inferred from homology"/>
<dbReference type="NCBIfam" id="TIGR02248">
    <property type="entry name" value="mutH_TIGR"/>
    <property type="match status" value="1"/>
</dbReference>
<evidence type="ECO:0000256" key="7">
    <source>
        <dbReference type="HAMAP-Rule" id="MF_00759"/>
    </source>
</evidence>
<gene>
    <name evidence="7" type="primary">mutH</name>
    <name evidence="9" type="ORF">WG68_17705</name>
</gene>
<dbReference type="GO" id="GO:0016787">
    <property type="term" value="F:hydrolase activity"/>
    <property type="evidence" value="ECO:0007669"/>
    <property type="project" value="UniProtKB-KW"/>
</dbReference>
<dbReference type="STRING" id="336831.WG68_17705"/>
<accession>A0A0M2UZP8</accession>